<evidence type="ECO:0000313" key="1">
    <source>
        <dbReference type="EMBL" id="MDC0710267.1"/>
    </source>
</evidence>
<evidence type="ECO:0008006" key="3">
    <source>
        <dbReference type="Google" id="ProtNLM"/>
    </source>
</evidence>
<organism evidence="1 2">
    <name type="scientific">Stigmatella ashevillensis</name>
    <dbReference type="NCBI Taxonomy" id="2995309"/>
    <lineage>
        <taxon>Bacteria</taxon>
        <taxon>Pseudomonadati</taxon>
        <taxon>Myxococcota</taxon>
        <taxon>Myxococcia</taxon>
        <taxon>Myxococcales</taxon>
        <taxon>Cystobacterineae</taxon>
        <taxon>Archangiaceae</taxon>
        <taxon>Stigmatella</taxon>
    </lineage>
</organism>
<sequence length="200" mass="22576">MTMFIAADSPDLDSPSGNQEDNLARTLNNHLMTRASNGTRHDWDNPRYVGGAPEHALRMIRAYVRCRARHAPGVWGVKDPRMCFTLEPWVAATKDLPVRWILIRRERRQSTVASLTAMLPAKLRLAGEPDGLQRLASTWAESYQIALELGLERTGLRPYSLTYEELLSPEGQRRLAEHFAFAAPLTSVVSRLNRRGRASQ</sequence>
<dbReference type="Proteomes" id="UP001221838">
    <property type="component" value="Unassembled WGS sequence"/>
</dbReference>
<dbReference type="InterPro" id="IPR027417">
    <property type="entry name" value="P-loop_NTPase"/>
</dbReference>
<gene>
    <name evidence="1" type="ORF">POL68_17450</name>
</gene>
<proteinExistence type="predicted"/>
<evidence type="ECO:0000313" key="2">
    <source>
        <dbReference type="Proteomes" id="UP001221838"/>
    </source>
</evidence>
<protein>
    <recommendedName>
        <fullName evidence="3">Transposase</fullName>
    </recommendedName>
</protein>
<dbReference type="RefSeq" id="WP_272139571.1">
    <property type="nucleotide sequence ID" value="NZ_JAQNDM010000002.1"/>
</dbReference>
<reference evidence="1 2" key="1">
    <citation type="submission" date="2022-11" db="EMBL/GenBank/DDBJ databases">
        <title>Minimal conservation of predation-associated metabolite biosynthetic gene clusters underscores biosynthetic potential of Myxococcota including descriptions for ten novel species: Archangium lansinium sp. nov., Myxococcus landrumus sp. nov., Nannocystis bai.</title>
        <authorList>
            <person name="Ahearne A."/>
            <person name="Stevens C."/>
            <person name="Dowd S."/>
        </authorList>
    </citation>
    <scope>NUCLEOTIDE SEQUENCE [LARGE SCALE GENOMIC DNA]</scope>
    <source>
        <strain evidence="1 2">NCWAL01</strain>
    </source>
</reference>
<comment type="caution">
    <text evidence="1">The sequence shown here is derived from an EMBL/GenBank/DDBJ whole genome shotgun (WGS) entry which is preliminary data.</text>
</comment>
<dbReference type="EMBL" id="JAQNDM010000002">
    <property type="protein sequence ID" value="MDC0710267.1"/>
    <property type="molecule type" value="Genomic_DNA"/>
</dbReference>
<accession>A0ABT5DD64</accession>
<name>A0ABT5DD64_9BACT</name>
<keyword evidence="2" id="KW-1185">Reference proteome</keyword>
<dbReference type="Gene3D" id="3.40.50.300">
    <property type="entry name" value="P-loop containing nucleotide triphosphate hydrolases"/>
    <property type="match status" value="1"/>
</dbReference>